<accession>A0ABQ3FVC7</accession>
<keyword evidence="4" id="KW-1185">Reference proteome</keyword>
<sequence length="542" mass="58601">MRRDISGWNVRWDEADAQRWVAEGKWLNRTLADAVREAARDQPQRVTQVCGGRGVTAGEIWEGATRLAGALQGHGLQAGDVVAFQTPNWHEAAFIDVACCLLGLVVCPIVTIYRDREVELILSDSRAKAIFIAENFRGHDFSAMLARIAPNVPSLQHVWTVRGASGTGRDLRDLIAGAAPLATAPEVSPDTVKLVLYTSGTTGRPKAVLHSHNSLIRATLMCAQHWGIRPGDTTLMPSPVTHVTGFSHGLEMPFYGGTRCVLMEKWDAAQAADTIDREQVVFTIGATPFLQELMDVAEAQQRTLPSLRLFPCGGAAVAPETIYRVPRVLPHCRAFRVYGSSEAPMITMGWCAPGQEKLAAETDGEIVDYEVRVVDADGRLAAPGQEGEICARGPALFLGYADAGHTAEAFDADGFFHTGDIGYVQDGAVVFTGRIKDLINRGGEKISAKEVEDLLHQHPAVQAAAVVAMPHARLGETVCAYVIARPGATVDAAGINALLDAASVARQKYPERYFFVDAFPSTASGKVKKDLLRKDALERCKR</sequence>
<dbReference type="InterPro" id="IPR045851">
    <property type="entry name" value="AMP-bd_C_sf"/>
</dbReference>
<protein>
    <submittedName>
        <fullName evidence="3">Cyclohexanecarboxylate-CoA ligase</fullName>
    </submittedName>
</protein>
<dbReference type="Gene3D" id="3.30.300.30">
    <property type="match status" value="1"/>
</dbReference>
<dbReference type="Pfam" id="PF00501">
    <property type="entry name" value="AMP-binding"/>
    <property type="match status" value="1"/>
</dbReference>
<proteinExistence type="predicted"/>
<dbReference type="InterPro" id="IPR025110">
    <property type="entry name" value="AMP-bd_C"/>
</dbReference>
<dbReference type="InterPro" id="IPR042099">
    <property type="entry name" value="ANL_N_sf"/>
</dbReference>
<evidence type="ECO:0000313" key="4">
    <source>
        <dbReference type="Proteomes" id="UP000626210"/>
    </source>
</evidence>
<dbReference type="EMBL" id="BMYK01000001">
    <property type="protein sequence ID" value="GHC69570.1"/>
    <property type="molecule type" value="Genomic_DNA"/>
</dbReference>
<dbReference type="Pfam" id="PF13193">
    <property type="entry name" value="AMP-binding_C"/>
    <property type="match status" value="1"/>
</dbReference>
<comment type="caution">
    <text evidence="3">The sequence shown here is derived from an EMBL/GenBank/DDBJ whole genome shotgun (WGS) entry which is preliminary data.</text>
</comment>
<dbReference type="SUPFAM" id="SSF56801">
    <property type="entry name" value="Acetyl-CoA synthetase-like"/>
    <property type="match status" value="1"/>
</dbReference>
<dbReference type="PROSITE" id="PS00455">
    <property type="entry name" value="AMP_BINDING"/>
    <property type="match status" value="1"/>
</dbReference>
<dbReference type="Gene3D" id="3.40.50.12780">
    <property type="entry name" value="N-terminal domain of ligase-like"/>
    <property type="match status" value="1"/>
</dbReference>
<evidence type="ECO:0000259" key="2">
    <source>
        <dbReference type="Pfam" id="PF13193"/>
    </source>
</evidence>
<keyword evidence="3" id="KW-0436">Ligase</keyword>
<gene>
    <name evidence="3" type="ORF">GCM10007320_03160</name>
</gene>
<evidence type="ECO:0000313" key="3">
    <source>
        <dbReference type="EMBL" id="GHC69570.1"/>
    </source>
</evidence>
<organism evidence="3 4">
    <name type="scientific">Pseudorhodoferax aquiterrae</name>
    <dbReference type="NCBI Taxonomy" id="747304"/>
    <lineage>
        <taxon>Bacteria</taxon>
        <taxon>Pseudomonadati</taxon>
        <taxon>Pseudomonadota</taxon>
        <taxon>Betaproteobacteria</taxon>
        <taxon>Burkholderiales</taxon>
        <taxon>Comamonadaceae</taxon>
    </lineage>
</organism>
<reference evidence="4" key="1">
    <citation type="journal article" date="2019" name="Int. J. Syst. Evol. Microbiol.">
        <title>The Global Catalogue of Microorganisms (GCM) 10K type strain sequencing project: providing services to taxonomists for standard genome sequencing and annotation.</title>
        <authorList>
            <consortium name="The Broad Institute Genomics Platform"/>
            <consortium name="The Broad Institute Genome Sequencing Center for Infectious Disease"/>
            <person name="Wu L."/>
            <person name="Ma J."/>
        </authorList>
    </citation>
    <scope>NUCLEOTIDE SEQUENCE [LARGE SCALE GENOMIC DNA]</scope>
    <source>
        <strain evidence="4">KCTC 23314</strain>
    </source>
</reference>
<dbReference type="InterPro" id="IPR000873">
    <property type="entry name" value="AMP-dep_synth/lig_dom"/>
</dbReference>
<feature type="domain" description="AMP-dependent synthetase/ligase" evidence="1">
    <location>
        <begin position="36"/>
        <end position="400"/>
    </location>
</feature>
<dbReference type="PANTHER" id="PTHR43201">
    <property type="entry name" value="ACYL-COA SYNTHETASE"/>
    <property type="match status" value="1"/>
</dbReference>
<dbReference type="PANTHER" id="PTHR43201:SF32">
    <property type="entry name" value="2-SUCCINYLBENZOATE--COA LIGASE, CHLOROPLASTIC_PEROXISOMAL"/>
    <property type="match status" value="1"/>
</dbReference>
<dbReference type="Proteomes" id="UP000626210">
    <property type="component" value="Unassembled WGS sequence"/>
</dbReference>
<dbReference type="GO" id="GO:0016874">
    <property type="term" value="F:ligase activity"/>
    <property type="evidence" value="ECO:0007669"/>
    <property type="project" value="UniProtKB-KW"/>
</dbReference>
<feature type="domain" description="AMP-binding enzyme C-terminal" evidence="2">
    <location>
        <begin position="450"/>
        <end position="526"/>
    </location>
</feature>
<dbReference type="InterPro" id="IPR020845">
    <property type="entry name" value="AMP-binding_CS"/>
</dbReference>
<evidence type="ECO:0000259" key="1">
    <source>
        <dbReference type="Pfam" id="PF00501"/>
    </source>
</evidence>
<dbReference type="RefSeq" id="WP_189685272.1">
    <property type="nucleotide sequence ID" value="NZ_BMYK01000001.1"/>
</dbReference>
<name>A0ABQ3FVC7_9BURK</name>